<evidence type="ECO:0000313" key="6">
    <source>
        <dbReference type="Proteomes" id="UP000708148"/>
    </source>
</evidence>
<evidence type="ECO:0000256" key="4">
    <source>
        <dbReference type="SAM" id="MobiDB-lite"/>
    </source>
</evidence>
<dbReference type="SUPFAM" id="SSF48403">
    <property type="entry name" value="Ankyrin repeat"/>
    <property type="match status" value="1"/>
</dbReference>
<dbReference type="InterPro" id="IPR036770">
    <property type="entry name" value="Ankyrin_rpt-contain_sf"/>
</dbReference>
<dbReference type="PROSITE" id="PS50088">
    <property type="entry name" value="ANK_REPEAT"/>
    <property type="match status" value="2"/>
</dbReference>
<feature type="region of interest" description="Disordered" evidence="4">
    <location>
        <begin position="173"/>
        <end position="205"/>
    </location>
</feature>
<dbReference type="AlphaFoldDB" id="A0A8S1J357"/>
<dbReference type="PROSITE" id="PS50297">
    <property type="entry name" value="ANK_REP_REGION"/>
    <property type="match status" value="2"/>
</dbReference>
<dbReference type="OrthoDB" id="346910at2759"/>
<protein>
    <submittedName>
        <fullName evidence="5">Uncharacterized protein</fullName>
    </submittedName>
</protein>
<comment type="caution">
    <text evidence="5">The sequence shown here is derived from an EMBL/GenBank/DDBJ whole genome shotgun (WGS) entry which is preliminary data.</text>
</comment>
<gene>
    <name evidence="5" type="ORF">OSTQU699_LOCUS5966</name>
</gene>
<dbReference type="PRINTS" id="PR01415">
    <property type="entry name" value="ANKYRIN"/>
</dbReference>
<proteinExistence type="predicted"/>
<reference evidence="5" key="1">
    <citation type="submission" date="2020-12" db="EMBL/GenBank/DDBJ databases">
        <authorList>
            <person name="Iha C."/>
        </authorList>
    </citation>
    <scope>NUCLEOTIDE SEQUENCE</scope>
</reference>
<dbReference type="PANTHER" id="PTHR24171:SF9">
    <property type="entry name" value="ANKYRIN REPEAT DOMAIN-CONTAINING PROTEIN 39"/>
    <property type="match status" value="1"/>
</dbReference>
<feature type="repeat" description="ANK" evidence="3">
    <location>
        <begin position="41"/>
        <end position="73"/>
    </location>
</feature>
<evidence type="ECO:0000256" key="2">
    <source>
        <dbReference type="ARBA" id="ARBA00023043"/>
    </source>
</evidence>
<dbReference type="Proteomes" id="UP000708148">
    <property type="component" value="Unassembled WGS sequence"/>
</dbReference>
<feature type="repeat" description="ANK" evidence="3">
    <location>
        <begin position="74"/>
        <end position="106"/>
    </location>
</feature>
<name>A0A8S1J357_9CHLO</name>
<keyword evidence="1" id="KW-0677">Repeat</keyword>
<keyword evidence="6" id="KW-1185">Reference proteome</keyword>
<dbReference type="Pfam" id="PF12796">
    <property type="entry name" value="Ank_2"/>
    <property type="match status" value="1"/>
</dbReference>
<dbReference type="InterPro" id="IPR002110">
    <property type="entry name" value="Ankyrin_rpt"/>
</dbReference>
<feature type="compositionally biased region" description="Low complexity" evidence="4">
    <location>
        <begin position="173"/>
        <end position="192"/>
    </location>
</feature>
<accession>A0A8S1J357</accession>
<evidence type="ECO:0000256" key="1">
    <source>
        <dbReference type="ARBA" id="ARBA00022737"/>
    </source>
</evidence>
<keyword evidence="2 3" id="KW-0040">ANK repeat</keyword>
<organism evidence="5 6">
    <name type="scientific">Ostreobium quekettii</name>
    <dbReference type="NCBI Taxonomy" id="121088"/>
    <lineage>
        <taxon>Eukaryota</taxon>
        <taxon>Viridiplantae</taxon>
        <taxon>Chlorophyta</taxon>
        <taxon>core chlorophytes</taxon>
        <taxon>Ulvophyceae</taxon>
        <taxon>TCBD clade</taxon>
        <taxon>Bryopsidales</taxon>
        <taxon>Ostreobineae</taxon>
        <taxon>Ostreobiaceae</taxon>
        <taxon>Ostreobium</taxon>
    </lineage>
</organism>
<evidence type="ECO:0000313" key="5">
    <source>
        <dbReference type="EMBL" id="CAD7700607.1"/>
    </source>
</evidence>
<dbReference type="SMART" id="SM00248">
    <property type="entry name" value="ANK"/>
    <property type="match status" value="3"/>
</dbReference>
<evidence type="ECO:0000256" key="3">
    <source>
        <dbReference type="PROSITE-ProRule" id="PRU00023"/>
    </source>
</evidence>
<dbReference type="PANTHER" id="PTHR24171">
    <property type="entry name" value="ANKYRIN REPEAT DOMAIN-CONTAINING PROTEIN 39-RELATED"/>
    <property type="match status" value="1"/>
</dbReference>
<dbReference type="EMBL" id="CAJHUC010001305">
    <property type="protein sequence ID" value="CAD7700607.1"/>
    <property type="molecule type" value="Genomic_DNA"/>
</dbReference>
<sequence length="251" mass="27579">MLRLYVGDKPPGLHQMARDGAYEAIVKALQKGKNIGKKDKEGCTPLHIAAQAGRIEILRLLMDKGADVEAEDEAGLTPLHYASMYGQVEVVQVLLRQGANVLKEDKEGRKASGVICHGIPDRRRRHTISGLLSLAEMKAEQERQPSQKDCQFLHSLLERRLCLCSTPSTTPLLSTDAGSTTSEASGSTGCASRCQTQHTESDSQEDAMVDIYTGSRFLNNDVRHSASHLRLKEPMPGKHNMDIPYVNIFGD</sequence>
<dbReference type="Gene3D" id="1.25.40.20">
    <property type="entry name" value="Ankyrin repeat-containing domain"/>
    <property type="match status" value="2"/>
</dbReference>